<reference evidence="1" key="1">
    <citation type="submission" date="2022-08" db="EMBL/GenBank/DDBJ databases">
        <title>Genome Sequence of Lecanicillium fungicola.</title>
        <authorList>
            <person name="Buettner E."/>
        </authorList>
    </citation>
    <scope>NUCLEOTIDE SEQUENCE</scope>
    <source>
        <strain evidence="1">Babe33</strain>
    </source>
</reference>
<sequence>MYGVRPPPKIHTWSPGSAVRVGMAIFIVFVVNFGFIIGDFMFNDFCIVIIVLVWGIIALTGSLRVLLARLLPTALDSNTATGS</sequence>
<evidence type="ECO:0000313" key="2">
    <source>
        <dbReference type="Proteomes" id="UP001143910"/>
    </source>
</evidence>
<name>A0ACC1N2F7_9HYPO</name>
<dbReference type="EMBL" id="JANJQO010000974">
    <property type="protein sequence ID" value="KAJ2973437.1"/>
    <property type="molecule type" value="Genomic_DNA"/>
</dbReference>
<gene>
    <name evidence="1" type="ORF">NQ176_g6607</name>
</gene>
<keyword evidence="2" id="KW-1185">Reference proteome</keyword>
<protein>
    <submittedName>
        <fullName evidence="1">Uncharacterized protein</fullName>
    </submittedName>
</protein>
<accession>A0ACC1N2F7</accession>
<evidence type="ECO:0000313" key="1">
    <source>
        <dbReference type="EMBL" id="KAJ2973437.1"/>
    </source>
</evidence>
<comment type="caution">
    <text evidence="1">The sequence shown here is derived from an EMBL/GenBank/DDBJ whole genome shotgun (WGS) entry which is preliminary data.</text>
</comment>
<organism evidence="1 2">
    <name type="scientific">Zarea fungicola</name>
    <dbReference type="NCBI Taxonomy" id="93591"/>
    <lineage>
        <taxon>Eukaryota</taxon>
        <taxon>Fungi</taxon>
        <taxon>Dikarya</taxon>
        <taxon>Ascomycota</taxon>
        <taxon>Pezizomycotina</taxon>
        <taxon>Sordariomycetes</taxon>
        <taxon>Hypocreomycetidae</taxon>
        <taxon>Hypocreales</taxon>
        <taxon>Cordycipitaceae</taxon>
        <taxon>Zarea</taxon>
    </lineage>
</organism>
<proteinExistence type="predicted"/>
<dbReference type="Proteomes" id="UP001143910">
    <property type="component" value="Unassembled WGS sequence"/>
</dbReference>